<dbReference type="Pfam" id="PF02222">
    <property type="entry name" value="ATP-grasp"/>
    <property type="match status" value="1"/>
</dbReference>
<dbReference type="InterPro" id="IPR011054">
    <property type="entry name" value="Rudment_hybrid_motif"/>
</dbReference>
<dbReference type="InterPro" id="IPR016185">
    <property type="entry name" value="PreATP-grasp_dom_sf"/>
</dbReference>
<keyword evidence="1 6" id="KW-0547">Nucleotide-binding</keyword>
<dbReference type="GO" id="GO:0004638">
    <property type="term" value="F:phosphoribosylaminoimidazole carboxylase activity"/>
    <property type="evidence" value="ECO:0007669"/>
    <property type="project" value="InterPro"/>
</dbReference>
<dbReference type="NCBIfam" id="NF004675">
    <property type="entry name" value="PRK06019.1-1"/>
    <property type="match status" value="1"/>
</dbReference>
<dbReference type="SUPFAM" id="SSF51246">
    <property type="entry name" value="Rudiment single hybrid motif"/>
    <property type="match status" value="1"/>
</dbReference>
<evidence type="ECO:0000256" key="2">
    <source>
        <dbReference type="ARBA" id="ARBA00022755"/>
    </source>
</evidence>
<keyword evidence="6 7" id="KW-0436">Ligase</keyword>
<dbReference type="AlphaFoldDB" id="A0A6V8NXZ5"/>
<dbReference type="Gene3D" id="3.30.470.20">
    <property type="entry name" value="ATP-grasp fold, B domain"/>
    <property type="match status" value="1"/>
</dbReference>
<dbReference type="PANTHER" id="PTHR11609:SF5">
    <property type="entry name" value="PHOSPHORIBOSYLAMINOIMIDAZOLE CARBOXYLASE"/>
    <property type="match status" value="1"/>
</dbReference>
<comment type="caution">
    <text evidence="6">Lacks conserved residue(s) required for the propagation of feature annotation.</text>
</comment>
<evidence type="ECO:0000313" key="10">
    <source>
        <dbReference type="Proteomes" id="UP000543224"/>
    </source>
</evidence>
<keyword evidence="3" id="KW-0210">Decarboxylase</keyword>
<protein>
    <recommendedName>
        <fullName evidence="6 7">N5-carboxyaminoimidazole ribonucleotide synthase</fullName>
        <shortName evidence="6 7">N5-CAIR synthase</shortName>
        <ecNumber evidence="6 7">6.3.4.18</ecNumber>
    </recommendedName>
    <alternativeName>
        <fullName evidence="6 7">5-(carboxyamino)imidazole ribonucleotide synthetase</fullName>
    </alternativeName>
</protein>
<evidence type="ECO:0000256" key="5">
    <source>
        <dbReference type="ARBA" id="ARBA00023239"/>
    </source>
</evidence>
<gene>
    <name evidence="6 7" type="primary">purK</name>
    <name evidence="9" type="ORF">HKBW3S25_00588</name>
</gene>
<comment type="similarity">
    <text evidence="6 7">Belongs to the PurK/PurT family.</text>
</comment>
<accession>A0A6V8NXZ5</accession>
<comment type="catalytic activity">
    <reaction evidence="6 7">
        <text>5-amino-1-(5-phospho-beta-D-ribosyl)imidazole + hydrogencarbonate + ATP = 5-carboxyamino-1-(5-phospho-D-ribosyl)imidazole + ADP + phosphate + 2 H(+)</text>
        <dbReference type="Rhea" id="RHEA:19317"/>
        <dbReference type="ChEBI" id="CHEBI:15378"/>
        <dbReference type="ChEBI" id="CHEBI:17544"/>
        <dbReference type="ChEBI" id="CHEBI:30616"/>
        <dbReference type="ChEBI" id="CHEBI:43474"/>
        <dbReference type="ChEBI" id="CHEBI:58730"/>
        <dbReference type="ChEBI" id="CHEBI:137981"/>
        <dbReference type="ChEBI" id="CHEBI:456216"/>
        <dbReference type="EC" id="6.3.4.18"/>
    </reaction>
</comment>
<dbReference type="SUPFAM" id="SSF56059">
    <property type="entry name" value="Glutathione synthetase ATP-binding domain-like"/>
    <property type="match status" value="1"/>
</dbReference>
<dbReference type="InterPro" id="IPR040686">
    <property type="entry name" value="PurK_C"/>
</dbReference>
<sequence>MNRDHFDYLLMKIGIIGGGQLGKMMAQKAKKMGFYVTVLDPTPDCPAAQVADKQIVGDFYDENKLRELAEESDVTTYDIEHIDAEVLKELFDKGHKIYPSPYLLDVIQDKLKQKDVLYKGGIPVPRYQKVESSICLEKFGFPIVQKARKGGYDGRGVVVLRDKGDLDKAIKVESLVEEFIDFEKELAVMVARNAKGEVRCYPVVEMVFDERANICDMVIAPARIEKEIEEQAKKIAIKSIEALDGVGIFGVEMFLAKNKVLVNEIAPRPHNSGHYTIEACLTCQFEQHVRAITGLPLGSTKLLSPAVMVNLLGEERCQGHSTIEGLNKALSISGLSFHFYGKKVTRPFRKMGHVTILDGNLERAIEKAKKVKDFLKVKAR</sequence>
<dbReference type="InterPro" id="IPR003135">
    <property type="entry name" value="ATP-grasp_carboxylate-amine"/>
</dbReference>
<dbReference type="NCBIfam" id="TIGR01161">
    <property type="entry name" value="purK"/>
    <property type="match status" value="1"/>
</dbReference>
<comment type="pathway">
    <text evidence="6 7">Purine metabolism; IMP biosynthesis via de novo pathway; 5-amino-1-(5-phospho-D-ribosyl)imidazole-4-carboxylate from 5-amino-1-(5-phospho-D-ribosyl)imidazole (N5-CAIR route): step 1/2.</text>
</comment>
<feature type="domain" description="ATP-grasp" evidence="8">
    <location>
        <begin position="114"/>
        <end position="293"/>
    </location>
</feature>
<dbReference type="InterPro" id="IPR054350">
    <property type="entry name" value="PurT/PurK_preATP-grasp"/>
</dbReference>
<evidence type="ECO:0000313" key="9">
    <source>
        <dbReference type="EMBL" id="GFP25138.1"/>
    </source>
</evidence>
<comment type="function">
    <text evidence="7">Catalyzes the ATP-dependent conversion of 5-aminoimidazole ribonucleotide (AIR) and HCO(3)- to N5-carboxyaminoimidazole ribonucleotide (N5-CAIR).</text>
</comment>
<feature type="binding site" evidence="6">
    <location>
        <position position="110"/>
    </location>
    <ligand>
        <name>ATP</name>
        <dbReference type="ChEBI" id="CHEBI:30616"/>
    </ligand>
</feature>
<evidence type="ECO:0000256" key="7">
    <source>
        <dbReference type="RuleBase" id="RU361200"/>
    </source>
</evidence>
<dbReference type="GO" id="GO:0046872">
    <property type="term" value="F:metal ion binding"/>
    <property type="evidence" value="ECO:0007669"/>
    <property type="project" value="InterPro"/>
</dbReference>
<comment type="subunit">
    <text evidence="6 7">Homodimer.</text>
</comment>
<comment type="function">
    <text evidence="6">Catalyzes the ATP-dependent conversion of 5-aminoimidazole ribonucleotide (AIR) and HCO(3)(-) to N5-carboxyaminoimidazole ribonucleotide (N5-CAIR).</text>
</comment>
<reference evidence="9 10" key="1">
    <citation type="journal article" date="2020" name="Front. Microbiol.">
        <title>Single-cell genomics of novel Actinobacteria with the Wood-Ljungdahl pathway discovered in a serpentinizing system.</title>
        <authorList>
            <person name="Merino N."/>
            <person name="Kawai M."/>
            <person name="Boyd E.S."/>
            <person name="Colman D.R."/>
            <person name="McGlynn S.E."/>
            <person name="Nealson K.H."/>
            <person name="Kurokawa K."/>
            <person name="Hongoh Y."/>
        </authorList>
    </citation>
    <scope>NUCLEOTIDE SEQUENCE [LARGE SCALE GENOMIC DNA]</scope>
    <source>
        <strain evidence="9 10">S25</strain>
    </source>
</reference>
<keyword evidence="4 6" id="KW-0067">ATP-binding</keyword>
<name>A0A6V8NXZ5_9ACTN</name>
<dbReference type="NCBIfam" id="NF004679">
    <property type="entry name" value="PRK06019.1-5"/>
    <property type="match status" value="1"/>
</dbReference>
<dbReference type="GO" id="GO:0005524">
    <property type="term" value="F:ATP binding"/>
    <property type="evidence" value="ECO:0007669"/>
    <property type="project" value="UniProtKB-UniRule"/>
</dbReference>
<dbReference type="FunFam" id="3.30.470.20:FF:000037">
    <property type="entry name" value="Phosphoribosylaminoimidazole carboxylase, chloroplastic"/>
    <property type="match status" value="1"/>
</dbReference>
<dbReference type="EC" id="6.3.4.18" evidence="6 7"/>
<dbReference type="UniPathway" id="UPA00074">
    <property type="reaction ID" value="UER00942"/>
</dbReference>
<dbReference type="PANTHER" id="PTHR11609">
    <property type="entry name" value="PURINE BIOSYNTHESIS PROTEIN 6/7, PUR6/7"/>
    <property type="match status" value="1"/>
</dbReference>
<keyword evidence="5" id="KW-0456">Lyase</keyword>
<proteinExistence type="inferred from homology"/>
<dbReference type="Gene3D" id="3.30.1490.20">
    <property type="entry name" value="ATP-grasp fold, A domain"/>
    <property type="match status" value="1"/>
</dbReference>
<evidence type="ECO:0000256" key="4">
    <source>
        <dbReference type="ARBA" id="ARBA00022840"/>
    </source>
</evidence>
<feature type="binding site" evidence="6">
    <location>
        <begin position="177"/>
        <end position="180"/>
    </location>
    <ligand>
        <name>ATP</name>
        <dbReference type="ChEBI" id="CHEBI:30616"/>
    </ligand>
</feature>
<dbReference type="Proteomes" id="UP000543224">
    <property type="component" value="Unassembled WGS sequence"/>
</dbReference>
<dbReference type="GO" id="GO:0034028">
    <property type="term" value="F:5-(carboxyamino)imidazole ribonucleotide synthase activity"/>
    <property type="evidence" value="ECO:0007669"/>
    <property type="project" value="UniProtKB-UniRule"/>
</dbReference>
<evidence type="ECO:0000256" key="1">
    <source>
        <dbReference type="ARBA" id="ARBA00022741"/>
    </source>
</evidence>
<dbReference type="GO" id="GO:0006189">
    <property type="term" value="P:'de novo' IMP biosynthetic process"/>
    <property type="evidence" value="ECO:0007669"/>
    <property type="project" value="UniProtKB-UniRule"/>
</dbReference>
<dbReference type="Pfam" id="PF22660">
    <property type="entry name" value="RS_preATP-grasp-like"/>
    <property type="match status" value="1"/>
</dbReference>
<dbReference type="SUPFAM" id="SSF52440">
    <property type="entry name" value="PreATP-grasp domain"/>
    <property type="match status" value="1"/>
</dbReference>
<dbReference type="EMBL" id="BLRX01000042">
    <property type="protein sequence ID" value="GFP25138.1"/>
    <property type="molecule type" value="Genomic_DNA"/>
</dbReference>
<dbReference type="InterPro" id="IPR011761">
    <property type="entry name" value="ATP-grasp"/>
</dbReference>
<dbReference type="PROSITE" id="PS50975">
    <property type="entry name" value="ATP_GRASP"/>
    <property type="match status" value="1"/>
</dbReference>
<evidence type="ECO:0000256" key="6">
    <source>
        <dbReference type="HAMAP-Rule" id="MF_01928"/>
    </source>
</evidence>
<keyword evidence="2 6" id="KW-0658">Purine biosynthesis</keyword>
<organism evidence="9 10">
    <name type="scientific">Candidatus Hakubella thermalkaliphila</name>
    <dbReference type="NCBI Taxonomy" id="2754717"/>
    <lineage>
        <taxon>Bacteria</taxon>
        <taxon>Bacillati</taxon>
        <taxon>Actinomycetota</taxon>
        <taxon>Actinomycetota incertae sedis</taxon>
        <taxon>Candidatus Hakubellales</taxon>
        <taxon>Candidatus Hakubellaceae</taxon>
        <taxon>Candidatus Hakubella</taxon>
    </lineage>
</organism>
<dbReference type="NCBIfam" id="NF004680">
    <property type="entry name" value="PRK06019.1-6"/>
    <property type="match status" value="1"/>
</dbReference>
<feature type="binding site" evidence="6">
    <location>
        <position position="146"/>
    </location>
    <ligand>
        <name>ATP</name>
        <dbReference type="ChEBI" id="CHEBI:30616"/>
    </ligand>
</feature>
<evidence type="ECO:0000256" key="3">
    <source>
        <dbReference type="ARBA" id="ARBA00022793"/>
    </source>
</evidence>
<feature type="binding site" evidence="6">
    <location>
        <begin position="263"/>
        <end position="264"/>
    </location>
    <ligand>
        <name>ATP</name>
        <dbReference type="ChEBI" id="CHEBI:30616"/>
    </ligand>
</feature>
<dbReference type="HAMAP" id="MF_01928">
    <property type="entry name" value="PurK"/>
    <property type="match status" value="1"/>
</dbReference>
<comment type="caution">
    <text evidence="9">The sequence shown here is derived from an EMBL/GenBank/DDBJ whole genome shotgun (WGS) entry which is preliminary data.</text>
</comment>
<dbReference type="InterPro" id="IPR013815">
    <property type="entry name" value="ATP_grasp_subdomain_1"/>
</dbReference>
<dbReference type="Gene3D" id="3.40.50.20">
    <property type="match status" value="1"/>
</dbReference>
<dbReference type="InterPro" id="IPR005875">
    <property type="entry name" value="PurK"/>
</dbReference>
<dbReference type="Pfam" id="PF17769">
    <property type="entry name" value="PurK_C"/>
    <property type="match status" value="1"/>
</dbReference>
<dbReference type="GO" id="GO:0005829">
    <property type="term" value="C:cytosol"/>
    <property type="evidence" value="ECO:0007669"/>
    <property type="project" value="TreeGrafter"/>
</dbReference>
<feature type="binding site" evidence="6">
    <location>
        <position position="185"/>
    </location>
    <ligand>
        <name>ATP</name>
        <dbReference type="ChEBI" id="CHEBI:30616"/>
    </ligand>
</feature>
<evidence type="ECO:0000259" key="8">
    <source>
        <dbReference type="PROSITE" id="PS50975"/>
    </source>
</evidence>